<dbReference type="AlphaFoldDB" id="A0A4U5PU47"/>
<dbReference type="PANTHER" id="PTHR31286">
    <property type="entry name" value="GLYCINE-RICH CELL WALL STRUCTURAL PROTEIN 1.8-LIKE"/>
    <property type="match status" value="1"/>
</dbReference>
<feature type="compositionally biased region" description="Pro residues" evidence="1">
    <location>
        <begin position="58"/>
        <end position="67"/>
    </location>
</feature>
<gene>
    <name evidence="3" type="ORF">D5086_0000177950</name>
</gene>
<dbReference type="PANTHER" id="PTHR31286:SF180">
    <property type="entry name" value="OS10G0362600 PROTEIN"/>
    <property type="match status" value="1"/>
</dbReference>
<feature type="domain" description="DUF4283" evidence="2">
    <location>
        <begin position="220"/>
        <end position="298"/>
    </location>
</feature>
<reference evidence="3" key="1">
    <citation type="submission" date="2018-10" db="EMBL/GenBank/DDBJ databases">
        <title>Population genomic analysis revealed the cold adaptation of white poplar.</title>
        <authorList>
            <person name="Liu Y.-J."/>
        </authorList>
    </citation>
    <scope>NUCLEOTIDE SEQUENCE [LARGE SCALE GENOMIC DNA]</scope>
    <source>
        <strain evidence="3">PAL-ZL1</strain>
    </source>
</reference>
<dbReference type="Pfam" id="PF14111">
    <property type="entry name" value="DUF4283"/>
    <property type="match status" value="1"/>
</dbReference>
<dbReference type="EMBL" id="RCHU01000578">
    <property type="protein sequence ID" value="TKS00953.1"/>
    <property type="molecule type" value="Genomic_DNA"/>
</dbReference>
<dbReference type="InterPro" id="IPR040256">
    <property type="entry name" value="At4g02000-like"/>
</dbReference>
<evidence type="ECO:0000256" key="1">
    <source>
        <dbReference type="SAM" id="MobiDB-lite"/>
    </source>
</evidence>
<feature type="region of interest" description="Disordered" evidence="1">
    <location>
        <begin position="135"/>
        <end position="164"/>
    </location>
</feature>
<feature type="region of interest" description="Disordered" evidence="1">
    <location>
        <begin position="588"/>
        <end position="609"/>
    </location>
</feature>
<protein>
    <recommendedName>
        <fullName evidence="2">DUF4283 domain-containing protein</fullName>
    </recommendedName>
</protein>
<organism evidence="3">
    <name type="scientific">Populus alba</name>
    <name type="common">White poplar</name>
    <dbReference type="NCBI Taxonomy" id="43335"/>
    <lineage>
        <taxon>Eukaryota</taxon>
        <taxon>Viridiplantae</taxon>
        <taxon>Streptophyta</taxon>
        <taxon>Embryophyta</taxon>
        <taxon>Tracheophyta</taxon>
        <taxon>Spermatophyta</taxon>
        <taxon>Magnoliopsida</taxon>
        <taxon>eudicotyledons</taxon>
        <taxon>Gunneridae</taxon>
        <taxon>Pentapetalae</taxon>
        <taxon>rosids</taxon>
        <taxon>fabids</taxon>
        <taxon>Malpighiales</taxon>
        <taxon>Salicaceae</taxon>
        <taxon>Saliceae</taxon>
        <taxon>Populus</taxon>
    </lineage>
</organism>
<proteinExistence type="predicted"/>
<feature type="region of interest" description="Disordered" evidence="1">
    <location>
        <begin position="498"/>
        <end position="538"/>
    </location>
</feature>
<sequence length="609" mass="65452">MAKNRRKATSSVARRQAASPANLVSPKGNGHDGEVSGVVSPTVGSDDGPDVVAGAPSPDLPPSPPLSPRDVGPAMAVASGSRLLDVVLVEDCSGGSEDGILGEDQLDLNFTDEDCDSPQGPEFLPDPILPSPMNPSEKVHSFSHPQSGMPPGPTSGVLEHAPPSGVGNPFPGPSTSKWRDILVSNRSNSSCTRLRNYSLNHLSKSCAISQEDIMSQFDIWNVCVVGYISGKSPGFKALNGIISNVWKTEATLTIHETDWLIYRFKSKEAKLAVLRGGPYLVYGRPLVLRPMTRFFDFSSEEMSRVPVWVKFPCLPLCCWSPICLSKIASVIRRPIQCDQLTSSLSRMSYARVLVEIDLLEELRQSVEISLPEGLTLHQKVVYESLPKYCNFCHVLGHTRLLCSKAAASSNKVPCPQPQNLDVAARVNVFDRLGPQLPPQSSPSIEQDQPQVNIVHQVSEENVMPEAALDHSAGWVTVDSRKSSKRKGKAVVGFDQVLDATSPASPTPPVGKGIDQLPTHSPRPDSLLGNSCEVHAQDPPPAPTVPLIVPSCDEVACNPPLPLATNVYGVGNIVKAPFIDMGVAAQCGVRTRNQKQRSRSGRESPSPANP</sequence>
<evidence type="ECO:0000259" key="2">
    <source>
        <dbReference type="Pfam" id="PF14111"/>
    </source>
</evidence>
<feature type="region of interest" description="Disordered" evidence="1">
    <location>
        <begin position="1"/>
        <end position="74"/>
    </location>
</feature>
<comment type="caution">
    <text evidence="3">The sequence shown here is derived from an EMBL/GenBank/DDBJ whole genome shotgun (WGS) entry which is preliminary data.</text>
</comment>
<dbReference type="InterPro" id="IPR025558">
    <property type="entry name" value="DUF4283"/>
</dbReference>
<dbReference type="STRING" id="43335.A0A4U5PU47"/>
<name>A0A4U5PU47_POPAL</name>
<accession>A0A4U5PU47</accession>
<evidence type="ECO:0000313" key="3">
    <source>
        <dbReference type="EMBL" id="TKS00953.1"/>
    </source>
</evidence>